<evidence type="ECO:0000256" key="3">
    <source>
        <dbReference type="ARBA" id="ARBA00022692"/>
    </source>
</evidence>
<evidence type="ECO:0000313" key="8">
    <source>
        <dbReference type="Proteomes" id="UP001055439"/>
    </source>
</evidence>
<dbReference type="GO" id="GO:0016020">
    <property type="term" value="C:membrane"/>
    <property type="evidence" value="ECO:0007669"/>
    <property type="project" value="UniProtKB-SubCell"/>
</dbReference>
<feature type="transmembrane region" description="Helical" evidence="6">
    <location>
        <begin position="38"/>
        <end position="55"/>
    </location>
</feature>
<proteinExistence type="inferred from homology"/>
<keyword evidence="4 6" id="KW-1133">Transmembrane helix</keyword>
<dbReference type="OrthoDB" id="78663at2759"/>
<reference evidence="7" key="1">
    <citation type="submission" date="2022-05" db="EMBL/GenBank/DDBJ databases">
        <title>The Musa troglodytarum L. genome provides insights into the mechanism of non-climacteric behaviour and enrichment of carotenoids.</title>
        <authorList>
            <person name="Wang J."/>
        </authorList>
    </citation>
    <scope>NUCLEOTIDE SEQUENCE</scope>
    <source>
        <tissue evidence="7">Leaf</tissue>
    </source>
</reference>
<name>A0A9E7HD24_9LILI</name>
<dbReference type="Proteomes" id="UP001055439">
    <property type="component" value="Chromosome 8"/>
</dbReference>
<keyword evidence="5 6" id="KW-0472">Membrane</keyword>
<accession>A0A9E7HD24</accession>
<dbReference type="Pfam" id="PF05978">
    <property type="entry name" value="UNC-93"/>
    <property type="match status" value="1"/>
</dbReference>
<keyword evidence="8" id="KW-1185">Reference proteome</keyword>
<evidence type="ECO:0000313" key="7">
    <source>
        <dbReference type="EMBL" id="URE32279.1"/>
    </source>
</evidence>
<protein>
    <submittedName>
        <fullName evidence="7">MreB/Mbl protein</fullName>
    </submittedName>
</protein>
<evidence type="ECO:0000256" key="6">
    <source>
        <dbReference type="SAM" id="Phobius"/>
    </source>
</evidence>
<keyword evidence="3 6" id="KW-0812">Transmembrane</keyword>
<evidence type="ECO:0000256" key="1">
    <source>
        <dbReference type="ARBA" id="ARBA00004141"/>
    </source>
</evidence>
<dbReference type="EMBL" id="CP097510">
    <property type="protein sequence ID" value="URE32279.1"/>
    <property type="molecule type" value="Genomic_DNA"/>
</dbReference>
<organism evidence="7 8">
    <name type="scientific">Musa troglodytarum</name>
    <name type="common">fe'i banana</name>
    <dbReference type="NCBI Taxonomy" id="320322"/>
    <lineage>
        <taxon>Eukaryota</taxon>
        <taxon>Viridiplantae</taxon>
        <taxon>Streptophyta</taxon>
        <taxon>Embryophyta</taxon>
        <taxon>Tracheophyta</taxon>
        <taxon>Spermatophyta</taxon>
        <taxon>Magnoliopsida</taxon>
        <taxon>Liliopsida</taxon>
        <taxon>Zingiberales</taxon>
        <taxon>Musaceae</taxon>
        <taxon>Musa</taxon>
    </lineage>
</organism>
<dbReference type="InterPro" id="IPR051951">
    <property type="entry name" value="UNC-93_regulatory"/>
</dbReference>
<gene>
    <name evidence="7" type="ORF">MUK42_16522</name>
</gene>
<sequence length="216" mass="22895">MDARAAPEDEAAPLLVEVSSCSCSSSDVRPARNHARDVHILSLAFLLVFSAYGAAQNLESTVNTEEDLGTISLGILYLSFTFFAVVASPVVRALGSKTALVLGSSGYLLFIASNLKPSWCAICSDVKRVLLHSESKFLLELTILQVGDWQFIVTCIVARSEFTKHIVTPALGVSGVGGAMAIYGAADATTLGKLVLGCSLRHLGKARYKDLLSEGT</sequence>
<dbReference type="InterPro" id="IPR010291">
    <property type="entry name" value="Ion_channel_UNC-93"/>
</dbReference>
<comment type="similarity">
    <text evidence="2">Belongs to the unc-93 family.</text>
</comment>
<dbReference type="PANTHER" id="PTHR19444:SF13">
    <property type="entry name" value="PROTEIN UNC-93 HOMOLOG A"/>
    <property type="match status" value="1"/>
</dbReference>
<comment type="subcellular location">
    <subcellularLocation>
        <location evidence="1">Membrane</location>
        <topology evidence="1">Multi-pass membrane protein</topology>
    </subcellularLocation>
</comment>
<dbReference type="AlphaFoldDB" id="A0A9E7HD24"/>
<evidence type="ECO:0000256" key="5">
    <source>
        <dbReference type="ARBA" id="ARBA00023136"/>
    </source>
</evidence>
<feature type="transmembrane region" description="Helical" evidence="6">
    <location>
        <begin position="75"/>
        <end position="95"/>
    </location>
</feature>
<dbReference type="PANTHER" id="PTHR19444">
    <property type="entry name" value="UNC-93 RELATED"/>
    <property type="match status" value="1"/>
</dbReference>
<evidence type="ECO:0000256" key="2">
    <source>
        <dbReference type="ARBA" id="ARBA00009172"/>
    </source>
</evidence>
<evidence type="ECO:0000256" key="4">
    <source>
        <dbReference type="ARBA" id="ARBA00022989"/>
    </source>
</evidence>